<comment type="similarity">
    <text evidence="6">Belongs to the peptidase M48 family.</text>
</comment>
<dbReference type="PANTHER" id="PTHR10120">
    <property type="entry name" value="CAAX PRENYL PROTEASE 1"/>
    <property type="match status" value="1"/>
</dbReference>
<keyword evidence="10" id="KW-1185">Reference proteome</keyword>
<sequence>ITYLDLRQHTALKLPTLPKPLVGVISQQKFKKSRAYSIDKSRLHFAHKVVTMLMDSSFVLWDIALVLEENNMIIHLGHHQRNYLSYSDRCTCCSCHHCYSAALLFKCTLYECGKSVHPRPFVCGHLFNFVLALVTMASCPIAQVDFYRFTPAYTYGFFKKKWIVLCDTLLKQSKDDEIVALIAHELGHLKLNHTTYSFIAAQMRASSVSDGTYC</sequence>
<evidence type="ECO:0000259" key="8">
    <source>
        <dbReference type="Pfam" id="PF16491"/>
    </source>
</evidence>
<evidence type="ECO:0000313" key="10">
    <source>
        <dbReference type="Proteomes" id="UP001291926"/>
    </source>
</evidence>
<keyword evidence="3 6" id="KW-0378">Hydrolase</keyword>
<comment type="caution">
    <text evidence="9">The sequence shown here is derived from an EMBL/GenBank/DDBJ whole genome shotgun (WGS) entry which is preliminary data.</text>
</comment>
<keyword evidence="1 6" id="KW-0645">Protease</keyword>
<evidence type="ECO:0000313" key="9">
    <source>
        <dbReference type="EMBL" id="KAK4483486.1"/>
    </source>
</evidence>
<keyword evidence="2" id="KW-0479">Metal-binding</keyword>
<feature type="non-terminal residue" evidence="9">
    <location>
        <position position="1"/>
    </location>
</feature>
<evidence type="ECO:0000256" key="6">
    <source>
        <dbReference type="RuleBase" id="RU003983"/>
    </source>
</evidence>
<dbReference type="Pfam" id="PF16491">
    <property type="entry name" value="Peptidase_M48_N"/>
    <property type="match status" value="1"/>
</dbReference>
<evidence type="ECO:0000259" key="7">
    <source>
        <dbReference type="Pfam" id="PF01435"/>
    </source>
</evidence>
<proteinExistence type="inferred from homology"/>
<dbReference type="EMBL" id="JAYDYQ010002534">
    <property type="protein sequence ID" value="KAK4483486.1"/>
    <property type="molecule type" value="Genomic_DNA"/>
</dbReference>
<dbReference type="InterPro" id="IPR032456">
    <property type="entry name" value="Peptidase_M48_N"/>
</dbReference>
<gene>
    <name evidence="9" type="ORF">RD792_010680</name>
</gene>
<keyword evidence="5 6" id="KW-0482">Metalloprotease</keyword>
<protein>
    <recommendedName>
        <fullName evidence="11">Ste24 endopeptidase</fullName>
    </recommendedName>
</protein>
<feature type="domain" description="Peptidase M48" evidence="7">
    <location>
        <begin position="152"/>
        <end position="204"/>
    </location>
</feature>
<keyword evidence="4 6" id="KW-0862">Zinc</keyword>
<dbReference type="InterPro" id="IPR001915">
    <property type="entry name" value="Peptidase_M48"/>
</dbReference>
<evidence type="ECO:0008006" key="11">
    <source>
        <dbReference type="Google" id="ProtNLM"/>
    </source>
</evidence>
<dbReference type="Proteomes" id="UP001291926">
    <property type="component" value="Unassembled WGS sequence"/>
</dbReference>
<evidence type="ECO:0000256" key="4">
    <source>
        <dbReference type="ARBA" id="ARBA00022833"/>
    </source>
</evidence>
<evidence type="ECO:0000256" key="3">
    <source>
        <dbReference type="ARBA" id="ARBA00022801"/>
    </source>
</evidence>
<dbReference type="Pfam" id="PF01435">
    <property type="entry name" value="Peptidase_M48"/>
    <property type="match status" value="1"/>
</dbReference>
<dbReference type="Gene3D" id="3.30.2010.10">
    <property type="entry name" value="Metalloproteases ('zincins'), catalytic domain"/>
    <property type="match status" value="1"/>
</dbReference>
<evidence type="ECO:0000256" key="5">
    <source>
        <dbReference type="ARBA" id="ARBA00023049"/>
    </source>
</evidence>
<comment type="cofactor">
    <cofactor evidence="6">
        <name>Zn(2+)</name>
        <dbReference type="ChEBI" id="CHEBI:29105"/>
    </cofactor>
    <text evidence="6">Binds 1 zinc ion per subunit.</text>
</comment>
<name>A0ABR0D3P1_9LAMI</name>
<evidence type="ECO:0000256" key="2">
    <source>
        <dbReference type="ARBA" id="ARBA00022723"/>
    </source>
</evidence>
<reference evidence="9 10" key="1">
    <citation type="journal article" date="2023" name="bioRxiv">
        <title>Genome report: Whole genome sequence and annotation of Penstemon davidsonii.</title>
        <authorList>
            <person name="Ostevik K.L."/>
            <person name="Alabady M."/>
            <person name="Zhang M."/>
            <person name="Rausher M.D."/>
        </authorList>
    </citation>
    <scope>NUCLEOTIDE SEQUENCE [LARGE SCALE GENOMIC DNA]</scope>
    <source>
        <strain evidence="9">DNT005</strain>
        <tissue evidence="9">Whole leaf</tissue>
    </source>
</reference>
<evidence type="ECO:0000256" key="1">
    <source>
        <dbReference type="ARBA" id="ARBA00022670"/>
    </source>
</evidence>
<accession>A0ABR0D3P1</accession>
<feature type="domain" description="CAAX prenyl protease 1 N-terminal" evidence="8">
    <location>
        <begin position="8"/>
        <end position="67"/>
    </location>
</feature>
<organism evidence="9 10">
    <name type="scientific">Penstemon davidsonii</name>
    <dbReference type="NCBI Taxonomy" id="160366"/>
    <lineage>
        <taxon>Eukaryota</taxon>
        <taxon>Viridiplantae</taxon>
        <taxon>Streptophyta</taxon>
        <taxon>Embryophyta</taxon>
        <taxon>Tracheophyta</taxon>
        <taxon>Spermatophyta</taxon>
        <taxon>Magnoliopsida</taxon>
        <taxon>eudicotyledons</taxon>
        <taxon>Gunneridae</taxon>
        <taxon>Pentapetalae</taxon>
        <taxon>asterids</taxon>
        <taxon>lamiids</taxon>
        <taxon>Lamiales</taxon>
        <taxon>Plantaginaceae</taxon>
        <taxon>Cheloneae</taxon>
        <taxon>Penstemon</taxon>
    </lineage>
</organism>